<dbReference type="Pfam" id="PF01551">
    <property type="entry name" value="Peptidase_M23"/>
    <property type="match status" value="1"/>
</dbReference>
<dbReference type="PROSITE" id="PS51257">
    <property type="entry name" value="PROKAR_LIPOPROTEIN"/>
    <property type="match status" value="1"/>
</dbReference>
<sequence length="374" mass="38057">MFKQWNARLLAISAALALSACAAQQAAAPVNTGTGAYNQVTGALNTGINDVNNAVNGAIAGNPYGTTYTPSAPATYTPPPAPYVPTAAVGNGQYGRVGGQYVPNYSPVDTSAATHIVQAGDTVYNIAKRYGISQDTLRSLNGLSGNTISIGQTLRVKSGSGKTVGNTTPVTVPTAPVVNAVTAPVVPTAPVPTATAPVVTPPPAVTTTQTATTSAPVVAVAPTPTAPVVTPPAANNTPTTKPNTDSFLPTQNVANITWQAPTAGKIARSFGGDNKGVDIAGTRGQDVVAAAAGQVVYSGSGLRGYGNLVIIQHTPAYLTAYGHNDSLLVREGESVKRGQVIAKMGQTDSSNGVKLHFEVRENGTPVDPSRFVKF</sequence>
<keyword evidence="2" id="KW-0732">Signal</keyword>
<feature type="domain" description="LysM" evidence="3">
    <location>
        <begin position="113"/>
        <end position="156"/>
    </location>
</feature>
<evidence type="ECO:0000256" key="1">
    <source>
        <dbReference type="ARBA" id="ARBA00038420"/>
    </source>
</evidence>
<dbReference type="Pfam" id="PF01476">
    <property type="entry name" value="LysM"/>
    <property type="match status" value="1"/>
</dbReference>
<dbReference type="InterPro" id="IPR036779">
    <property type="entry name" value="LysM_dom_sf"/>
</dbReference>
<comment type="similarity">
    <text evidence="1">Belongs to the E.coli NlpD/Haemophilus LppB family.</text>
</comment>
<dbReference type="Proteomes" id="UP000219669">
    <property type="component" value="Unassembled WGS sequence"/>
</dbReference>
<dbReference type="CDD" id="cd00118">
    <property type="entry name" value="LysM"/>
    <property type="match status" value="1"/>
</dbReference>
<evidence type="ECO:0000313" key="5">
    <source>
        <dbReference type="Proteomes" id="UP000219669"/>
    </source>
</evidence>
<evidence type="ECO:0000256" key="2">
    <source>
        <dbReference type="SAM" id="SignalP"/>
    </source>
</evidence>
<keyword evidence="4" id="KW-0449">Lipoprotein</keyword>
<keyword evidence="5" id="KW-1185">Reference proteome</keyword>
<dbReference type="InterPro" id="IPR011055">
    <property type="entry name" value="Dup_hybrid_motif"/>
</dbReference>
<evidence type="ECO:0000313" key="4">
    <source>
        <dbReference type="EMBL" id="SOD65115.1"/>
    </source>
</evidence>
<dbReference type="EMBL" id="OCNF01000001">
    <property type="protein sequence ID" value="SOD65115.1"/>
    <property type="molecule type" value="Genomic_DNA"/>
</dbReference>
<reference evidence="4 5" key="1">
    <citation type="submission" date="2017-09" db="EMBL/GenBank/DDBJ databases">
        <authorList>
            <person name="Ehlers B."/>
            <person name="Leendertz F.H."/>
        </authorList>
    </citation>
    <scope>NUCLEOTIDE SEQUENCE [LARGE SCALE GENOMIC DNA]</scope>
    <source>
        <strain evidence="4 5">DSM 16848</strain>
    </source>
</reference>
<dbReference type="InterPro" id="IPR050570">
    <property type="entry name" value="Cell_wall_metabolism_enzyme"/>
</dbReference>
<dbReference type="OrthoDB" id="9795421at2"/>
<dbReference type="CDD" id="cd12797">
    <property type="entry name" value="M23_peptidase"/>
    <property type="match status" value="1"/>
</dbReference>
<dbReference type="PANTHER" id="PTHR21666:SF263">
    <property type="entry name" value="MUREIN HYDROLASE ACTIVATOR NLPD"/>
    <property type="match status" value="1"/>
</dbReference>
<dbReference type="SUPFAM" id="SSF54106">
    <property type="entry name" value="LysM domain"/>
    <property type="match status" value="1"/>
</dbReference>
<dbReference type="SUPFAM" id="SSF51261">
    <property type="entry name" value="Duplicated hybrid motif"/>
    <property type="match status" value="1"/>
</dbReference>
<dbReference type="Gene3D" id="3.10.350.10">
    <property type="entry name" value="LysM domain"/>
    <property type="match status" value="1"/>
</dbReference>
<proteinExistence type="inferred from homology"/>
<dbReference type="Gene3D" id="2.70.70.10">
    <property type="entry name" value="Glucose Permease (Domain IIA)"/>
    <property type="match status" value="1"/>
</dbReference>
<dbReference type="GO" id="GO:0004222">
    <property type="term" value="F:metalloendopeptidase activity"/>
    <property type="evidence" value="ECO:0007669"/>
    <property type="project" value="TreeGrafter"/>
</dbReference>
<dbReference type="InterPro" id="IPR018392">
    <property type="entry name" value="LysM"/>
</dbReference>
<dbReference type="PANTHER" id="PTHR21666">
    <property type="entry name" value="PEPTIDASE-RELATED"/>
    <property type="match status" value="1"/>
</dbReference>
<dbReference type="SMART" id="SM00257">
    <property type="entry name" value="LysM"/>
    <property type="match status" value="1"/>
</dbReference>
<dbReference type="AlphaFoldDB" id="A0A286E2J5"/>
<feature type="chain" id="PRO_5013239144" evidence="2">
    <location>
        <begin position="23"/>
        <end position="374"/>
    </location>
</feature>
<name>A0A286E2J5_9NEIS</name>
<protein>
    <submittedName>
        <fullName evidence="4">Lipoprotein NlpD</fullName>
    </submittedName>
</protein>
<dbReference type="PROSITE" id="PS51782">
    <property type="entry name" value="LYSM"/>
    <property type="match status" value="1"/>
</dbReference>
<dbReference type="RefSeq" id="WP_097113269.1">
    <property type="nucleotide sequence ID" value="NZ_CP083931.1"/>
</dbReference>
<dbReference type="InterPro" id="IPR016047">
    <property type="entry name" value="M23ase_b-sheet_dom"/>
</dbReference>
<feature type="signal peptide" evidence="2">
    <location>
        <begin position="1"/>
        <end position="22"/>
    </location>
</feature>
<gene>
    <name evidence="4" type="ORF">SAMN02746062_00210</name>
</gene>
<organism evidence="4 5">
    <name type="scientific">Alysiella filiformis DSM 16848</name>
    <dbReference type="NCBI Taxonomy" id="1120981"/>
    <lineage>
        <taxon>Bacteria</taxon>
        <taxon>Pseudomonadati</taxon>
        <taxon>Pseudomonadota</taxon>
        <taxon>Betaproteobacteria</taxon>
        <taxon>Neisseriales</taxon>
        <taxon>Neisseriaceae</taxon>
        <taxon>Alysiella</taxon>
    </lineage>
</organism>
<evidence type="ECO:0000259" key="3">
    <source>
        <dbReference type="PROSITE" id="PS51782"/>
    </source>
</evidence>
<accession>A0A286E2J5</accession>